<dbReference type="KEGG" id="smiz:4412673_02742"/>
<dbReference type="AlphaFoldDB" id="A0AAJ4XCU1"/>
<evidence type="ECO:0000259" key="3">
    <source>
        <dbReference type="Pfam" id="PF13320"/>
    </source>
</evidence>
<feature type="domain" description="Glycoside hydrolase 123 N-terminal" evidence="4">
    <location>
        <begin position="61"/>
        <end position="199"/>
    </location>
</feature>
<evidence type="ECO:0000313" key="5">
    <source>
        <dbReference type="EMBL" id="SNV52841.1"/>
    </source>
</evidence>
<evidence type="ECO:0000256" key="1">
    <source>
        <dbReference type="SAM" id="Coils"/>
    </source>
</evidence>
<evidence type="ECO:0000313" key="6">
    <source>
        <dbReference type="Proteomes" id="UP000215355"/>
    </source>
</evidence>
<evidence type="ECO:0000256" key="2">
    <source>
        <dbReference type="SAM" id="SignalP"/>
    </source>
</evidence>
<dbReference type="Pfam" id="PF13320">
    <property type="entry name" value="GH123_cat"/>
    <property type="match status" value="1"/>
</dbReference>
<evidence type="ECO:0000259" key="4">
    <source>
        <dbReference type="Pfam" id="PF22680"/>
    </source>
</evidence>
<sequence length="593" mass="67230">MKINTPKWVVLLSLGLTFLTVEEASAQGKAALSETFVELADPTADVNADWSKVGPGLHSSFVTIDKRFAKSLAPEIAKQNRVKIEGWKGEKLSAQILLWTNADIADVHVDVSDLVSKNKAVISKAASDARFVRYVMTDEFAGGCGYRKPEDFASSLAPDMLDNLKSFDIQKKTARPVWISVKIPENAQAGLYQGIVTISAKGQPSQKLALELDVINQTLPKATEWSYHLDQWQHPSAVARVEGLEMWSDAHFEAMKPVMQMLADAGQKVITTTLNKDPWNVQTYDPYADMITWTKNNDGTWTYDYAVFDRWVQFMMDLGVDDMINCYSIIPWNNEIHYQDTAKGELVNVVTKPGTAIFEELWTPFLKDFVKHLDAKGWLKKTNIAMDEREREQMDAAFALLEKVAPEIGISYADNQKTYQRFPNSEDISISVGHPFSKADIMDRHKRGLNSTFYICCSDGFPNQFTFSEPAESTYLGWYALATGFDGMLRWAYNSWVENPLTDSRFRTWPAGDTYIVYPKGRSSIRYERMLEGIQDYEKARIVMEALKAKNDQKSIDSFQTAINKMEANQRFDGWNEELNNAKTLLNELSRSL</sequence>
<keyword evidence="2" id="KW-0732">Signal</keyword>
<accession>A0AAJ4XCU1</accession>
<name>A0AAJ4XCU1_9SPHI</name>
<organism evidence="5 6">
    <name type="scientific">Sphingobacterium mizutaii</name>
    <dbReference type="NCBI Taxonomy" id="1010"/>
    <lineage>
        <taxon>Bacteria</taxon>
        <taxon>Pseudomonadati</taxon>
        <taxon>Bacteroidota</taxon>
        <taxon>Sphingobacteriia</taxon>
        <taxon>Sphingobacteriales</taxon>
        <taxon>Sphingobacteriaceae</taxon>
        <taxon>Sphingobacterium</taxon>
    </lineage>
</organism>
<feature type="coiled-coil region" evidence="1">
    <location>
        <begin position="565"/>
        <end position="592"/>
    </location>
</feature>
<evidence type="ECO:0008006" key="7">
    <source>
        <dbReference type="Google" id="ProtNLM"/>
    </source>
</evidence>
<dbReference type="EMBL" id="LT906468">
    <property type="protein sequence ID" value="SNV52841.1"/>
    <property type="molecule type" value="Genomic_DNA"/>
</dbReference>
<dbReference type="InterPro" id="IPR053850">
    <property type="entry name" value="Glyco_hydro_123_N_2"/>
</dbReference>
<protein>
    <recommendedName>
        <fullName evidence="7">Glycoside hydrolase 123 C-terminal domain-containing protein</fullName>
    </recommendedName>
</protein>
<dbReference type="Proteomes" id="UP000215355">
    <property type="component" value="Chromosome 1"/>
</dbReference>
<feature type="chain" id="PRO_5042602311" description="Glycoside hydrolase 123 C-terminal domain-containing protein" evidence="2">
    <location>
        <begin position="27"/>
        <end position="593"/>
    </location>
</feature>
<feature type="signal peptide" evidence="2">
    <location>
        <begin position="1"/>
        <end position="26"/>
    </location>
</feature>
<reference evidence="5 6" key="1">
    <citation type="submission" date="2017-06" db="EMBL/GenBank/DDBJ databases">
        <authorList>
            <consortium name="Pathogen Informatics"/>
        </authorList>
    </citation>
    <scope>NUCLEOTIDE SEQUENCE [LARGE SCALE GENOMIC DNA]</scope>
    <source>
        <strain evidence="5 6">NCTC12149</strain>
    </source>
</reference>
<feature type="domain" description="Glycoside hydrolase 123 catalytic" evidence="3">
    <location>
        <begin position="232"/>
        <end position="542"/>
    </location>
</feature>
<proteinExistence type="predicted"/>
<dbReference type="Pfam" id="PF22680">
    <property type="entry name" value="Glyco_hydro_123_N_2"/>
    <property type="match status" value="1"/>
</dbReference>
<dbReference type="RefSeq" id="WP_093097874.1">
    <property type="nucleotide sequence ID" value="NZ_FNGK01000002.1"/>
</dbReference>
<gene>
    <name evidence="5" type="ORF">SAMEA4412673_02742</name>
</gene>
<dbReference type="InterPro" id="IPR025150">
    <property type="entry name" value="GH123_cat"/>
</dbReference>
<keyword evidence="1" id="KW-0175">Coiled coil</keyword>